<evidence type="ECO:0000256" key="1">
    <source>
        <dbReference type="ARBA" id="ARBA00006763"/>
    </source>
</evidence>
<dbReference type="PANTHER" id="PTHR31223:SF70">
    <property type="entry name" value="LOG FAMILY PROTEIN YJL055W"/>
    <property type="match status" value="1"/>
</dbReference>
<dbReference type="Proteomes" id="UP000215459">
    <property type="component" value="Unassembled WGS sequence"/>
</dbReference>
<gene>
    <name evidence="3" type="ORF">CHM34_07580</name>
</gene>
<dbReference type="Gene3D" id="3.40.50.450">
    <property type="match status" value="1"/>
</dbReference>
<dbReference type="GO" id="GO:0016799">
    <property type="term" value="F:hydrolase activity, hydrolyzing N-glycosyl compounds"/>
    <property type="evidence" value="ECO:0007669"/>
    <property type="project" value="TreeGrafter"/>
</dbReference>
<evidence type="ECO:0000313" key="3">
    <source>
        <dbReference type="EMBL" id="OYD07972.1"/>
    </source>
</evidence>
<dbReference type="OrthoDB" id="9801098at2"/>
<protein>
    <recommendedName>
        <fullName evidence="2">Cytokinin riboside 5'-monophosphate phosphoribohydrolase</fullName>
        <ecNumber evidence="2">3.2.2.n1</ecNumber>
    </recommendedName>
</protein>
<keyword evidence="4" id="KW-1185">Reference proteome</keyword>
<proteinExistence type="inferred from homology"/>
<dbReference type="RefSeq" id="WP_094264009.1">
    <property type="nucleotide sequence ID" value="NZ_NOWF01000004.1"/>
</dbReference>
<comment type="caution">
    <text evidence="3">The sequence shown here is derived from an EMBL/GenBank/DDBJ whole genome shotgun (WGS) entry which is preliminary data.</text>
</comment>
<dbReference type="NCBIfam" id="TIGR00730">
    <property type="entry name" value="Rossman fold protein, TIGR00730 family"/>
    <property type="match status" value="1"/>
</dbReference>
<dbReference type="GO" id="GO:0009691">
    <property type="term" value="P:cytokinin biosynthetic process"/>
    <property type="evidence" value="ECO:0007669"/>
    <property type="project" value="UniProtKB-UniRule"/>
</dbReference>
<keyword evidence="2" id="KW-0378">Hydrolase</keyword>
<dbReference type="EMBL" id="NOWF01000004">
    <property type="protein sequence ID" value="OYD07972.1"/>
    <property type="molecule type" value="Genomic_DNA"/>
</dbReference>
<dbReference type="PANTHER" id="PTHR31223">
    <property type="entry name" value="LOG FAMILY PROTEIN YJL055W"/>
    <property type="match status" value="1"/>
</dbReference>
<dbReference type="InterPro" id="IPR005269">
    <property type="entry name" value="LOG"/>
</dbReference>
<dbReference type="InterPro" id="IPR031100">
    <property type="entry name" value="LOG_fam"/>
</dbReference>
<name>A0A235B6W5_9BACL</name>
<reference evidence="3 4" key="1">
    <citation type="submission" date="2017-07" db="EMBL/GenBank/DDBJ databases">
        <title>The genome sequence of Paludifilum halophilum highlights mechanisms for microbial adaptation to high salt environemnts.</title>
        <authorList>
            <person name="Belbahri L."/>
        </authorList>
    </citation>
    <scope>NUCLEOTIDE SEQUENCE [LARGE SCALE GENOMIC DNA]</scope>
    <source>
        <strain evidence="3 4">DSM 102817</strain>
    </source>
</reference>
<accession>A0A235B6W5</accession>
<sequence>MESIGVFCGSSSGSAPVYTQGAKDLGKALAEADTTLVYGGASVGLMGVLADTVLENGGEVIGVIPKNLVDREIAHTKLTDLHIVDSMHERKALMSELSDGFIALPGGSGTLEEFFEVYTWAQLGHHQKPYGLLNIHGFYDPLIQCLTHMTREGFLKEAYRTMVLSETEPRRLLNRFDQYQAPGVVKWVDA</sequence>
<keyword evidence="2" id="KW-0203">Cytokinin biosynthesis</keyword>
<evidence type="ECO:0000256" key="2">
    <source>
        <dbReference type="RuleBase" id="RU363015"/>
    </source>
</evidence>
<dbReference type="SUPFAM" id="SSF102405">
    <property type="entry name" value="MCP/YpsA-like"/>
    <property type="match status" value="1"/>
</dbReference>
<dbReference type="GO" id="GO:0005829">
    <property type="term" value="C:cytosol"/>
    <property type="evidence" value="ECO:0007669"/>
    <property type="project" value="TreeGrafter"/>
</dbReference>
<dbReference type="AlphaFoldDB" id="A0A235B6W5"/>
<organism evidence="3 4">
    <name type="scientific">Paludifilum halophilum</name>
    <dbReference type="NCBI Taxonomy" id="1642702"/>
    <lineage>
        <taxon>Bacteria</taxon>
        <taxon>Bacillati</taxon>
        <taxon>Bacillota</taxon>
        <taxon>Bacilli</taxon>
        <taxon>Bacillales</taxon>
        <taxon>Thermoactinomycetaceae</taxon>
        <taxon>Paludifilum</taxon>
    </lineage>
</organism>
<comment type="similarity">
    <text evidence="1 2">Belongs to the LOG family.</text>
</comment>
<dbReference type="EC" id="3.2.2.n1" evidence="2"/>
<dbReference type="Pfam" id="PF03641">
    <property type="entry name" value="Lysine_decarbox"/>
    <property type="match status" value="1"/>
</dbReference>
<evidence type="ECO:0000313" key="4">
    <source>
        <dbReference type="Proteomes" id="UP000215459"/>
    </source>
</evidence>